<feature type="compositionally biased region" description="Polar residues" evidence="1">
    <location>
        <begin position="545"/>
        <end position="556"/>
    </location>
</feature>
<feature type="compositionally biased region" description="Polar residues" evidence="1">
    <location>
        <begin position="339"/>
        <end position="397"/>
    </location>
</feature>
<organism evidence="3 4">
    <name type="scientific">Diutina rugosa</name>
    <name type="common">Yeast</name>
    <name type="synonym">Candida rugosa</name>
    <dbReference type="NCBI Taxonomy" id="5481"/>
    <lineage>
        <taxon>Eukaryota</taxon>
        <taxon>Fungi</taxon>
        <taxon>Dikarya</taxon>
        <taxon>Ascomycota</taxon>
        <taxon>Saccharomycotina</taxon>
        <taxon>Pichiomycetes</taxon>
        <taxon>Debaryomycetaceae</taxon>
        <taxon>Diutina</taxon>
    </lineage>
</organism>
<dbReference type="VEuPathDB" id="FungiDB:DIURU_002104"/>
<dbReference type="PANTHER" id="PTHR28196">
    <property type="entry name" value="NUCLEOLAR PROTEIN NET1-RELATED"/>
    <property type="match status" value="1"/>
</dbReference>
<feature type="compositionally biased region" description="Polar residues" evidence="1">
    <location>
        <begin position="312"/>
        <end position="325"/>
    </location>
</feature>
<evidence type="ECO:0000256" key="1">
    <source>
        <dbReference type="SAM" id="MobiDB-lite"/>
    </source>
</evidence>
<feature type="compositionally biased region" description="Polar residues" evidence="1">
    <location>
        <begin position="127"/>
        <end position="137"/>
    </location>
</feature>
<accession>A0A642UXR2</accession>
<feature type="compositionally biased region" description="Polar residues" evidence="1">
    <location>
        <begin position="787"/>
        <end position="805"/>
    </location>
</feature>
<feature type="compositionally biased region" description="Basic and acidic residues" evidence="1">
    <location>
        <begin position="289"/>
        <end position="298"/>
    </location>
</feature>
<evidence type="ECO:0000313" key="3">
    <source>
        <dbReference type="EMBL" id="KAA8903882.1"/>
    </source>
</evidence>
<keyword evidence="4" id="KW-1185">Reference proteome</keyword>
<feature type="compositionally biased region" description="Polar residues" evidence="1">
    <location>
        <begin position="858"/>
        <end position="873"/>
    </location>
</feature>
<feature type="region of interest" description="Disordered" evidence="1">
    <location>
        <begin position="270"/>
        <end position="406"/>
    </location>
</feature>
<feature type="compositionally biased region" description="Basic and acidic residues" evidence="1">
    <location>
        <begin position="652"/>
        <end position="663"/>
    </location>
</feature>
<dbReference type="Pfam" id="PF10407">
    <property type="entry name" value="Cytokin_check_N"/>
    <property type="match status" value="1"/>
</dbReference>
<feature type="compositionally biased region" description="Basic residues" evidence="1">
    <location>
        <begin position="845"/>
        <end position="856"/>
    </location>
</feature>
<dbReference type="GeneID" id="54780755"/>
<feature type="region of interest" description="Disordered" evidence="1">
    <location>
        <begin position="221"/>
        <end position="255"/>
    </location>
</feature>
<reference evidence="3 4" key="1">
    <citation type="submission" date="2019-07" db="EMBL/GenBank/DDBJ databases">
        <title>Genome assembly of two rare yeast pathogens: Diutina rugosa and Trichomonascus ciferrii.</title>
        <authorList>
            <person name="Mixao V."/>
            <person name="Saus E."/>
            <person name="Hansen A."/>
            <person name="Lass-Flor C."/>
            <person name="Gabaldon T."/>
        </authorList>
    </citation>
    <scope>NUCLEOTIDE SEQUENCE [LARGE SCALE GENOMIC DNA]</scope>
    <source>
        <strain evidence="3 4">CBS 613</strain>
    </source>
</reference>
<dbReference type="Proteomes" id="UP000449547">
    <property type="component" value="Unassembled WGS sequence"/>
</dbReference>
<feature type="domain" description="Nucleolar protein Dnt1-like N-terminal" evidence="2">
    <location>
        <begin position="27"/>
        <end position="94"/>
    </location>
</feature>
<dbReference type="PANTHER" id="PTHR28196:SF1">
    <property type="entry name" value="NUCLEOLAR PROTEIN NET1-RELATED"/>
    <property type="match status" value="1"/>
</dbReference>
<feature type="compositionally biased region" description="Polar residues" evidence="1">
    <location>
        <begin position="690"/>
        <end position="699"/>
    </location>
</feature>
<feature type="compositionally biased region" description="Polar residues" evidence="1">
    <location>
        <begin position="886"/>
        <end position="898"/>
    </location>
</feature>
<dbReference type="GO" id="GO:0000183">
    <property type="term" value="P:rDNA heterochromatin formation"/>
    <property type="evidence" value="ECO:0007669"/>
    <property type="project" value="InterPro"/>
</dbReference>
<feature type="region of interest" description="Disordered" evidence="1">
    <location>
        <begin position="127"/>
        <end position="177"/>
    </location>
</feature>
<comment type="caution">
    <text evidence="3">The sequence shown here is derived from an EMBL/GenBank/DDBJ whole genome shotgun (WGS) entry which is preliminary data.</text>
</comment>
<dbReference type="InterPro" id="IPR043185">
    <property type="entry name" value="Net1/Tof2"/>
</dbReference>
<dbReference type="AlphaFoldDB" id="A0A642UXR2"/>
<feature type="compositionally biased region" description="Low complexity" evidence="1">
    <location>
        <begin position="569"/>
        <end position="583"/>
    </location>
</feature>
<feature type="region of interest" description="Disordered" evidence="1">
    <location>
        <begin position="476"/>
        <end position="1011"/>
    </location>
</feature>
<feature type="compositionally biased region" description="Basic and acidic residues" evidence="1">
    <location>
        <begin position="239"/>
        <end position="255"/>
    </location>
</feature>
<feature type="compositionally biased region" description="Basic and acidic residues" evidence="1">
    <location>
        <begin position="764"/>
        <end position="777"/>
    </location>
</feature>
<dbReference type="RefSeq" id="XP_034013027.1">
    <property type="nucleotide sequence ID" value="XM_034154720.1"/>
</dbReference>
<evidence type="ECO:0000259" key="2">
    <source>
        <dbReference type="Pfam" id="PF10407"/>
    </source>
</evidence>
<dbReference type="EMBL" id="SWFT01000065">
    <property type="protein sequence ID" value="KAA8903882.1"/>
    <property type="molecule type" value="Genomic_DNA"/>
</dbReference>
<proteinExistence type="predicted"/>
<feature type="compositionally biased region" description="Low complexity" evidence="1">
    <location>
        <begin position="919"/>
        <end position="932"/>
    </location>
</feature>
<protein>
    <recommendedName>
        <fullName evidence="2">Nucleolar protein Dnt1-like N-terminal domain-containing protein</fullName>
    </recommendedName>
</protein>
<gene>
    <name evidence="3" type="ORF">DIURU_002104</name>
</gene>
<name>A0A642UXR2_DIURU</name>
<dbReference type="InterPro" id="IPR018844">
    <property type="entry name" value="Dnt1-like_N"/>
</dbReference>
<feature type="compositionally biased region" description="Polar residues" evidence="1">
    <location>
        <begin position="708"/>
        <end position="758"/>
    </location>
</feature>
<feature type="compositionally biased region" description="Basic and acidic residues" evidence="1">
    <location>
        <begin position="476"/>
        <end position="502"/>
    </location>
</feature>
<dbReference type="OMA" id="ECPENSP"/>
<feature type="compositionally biased region" description="Acidic residues" evidence="1">
    <location>
        <begin position="973"/>
        <end position="983"/>
    </location>
</feature>
<sequence length="1011" mass="110247">MAKWKLQVVIVPLTESIGSGKGVEPFKKLLHLTDPALTLREVGANITTQYKKLYPTENALRVDRLQDGDQLDLDPDYTVEDVFESGDQCRALVTIDRLTSNQNETDAIPLEVTKDAPVLASQNTQNYFQSKNSQIPQKSPRPRSSLEASPDIAPQRSPKLSPPQDSVSRDVPIKQAMTVKPHRVTSGMLNVPNQTKIDAAVLEDSADVHEIRRVIPDEDLNSVTHNDDEDIASVSMEQLTRDSDSSKTTETMEKDEGVNLFKKHILKFSQQSKKVESPIPKSLNIDMVDSPHKGEVRGTRSSRRTISHSNEDQVSTSKGAVSSARTLPGGNATKRDVKSSATSSKTQPQAQVSESHSKAQPQPSKTSKAQPQPSKTSKAQSQPSKTSKAQSQLTKNQSHLSSSDSEISKKLSALSRQFNYFEQRLDKYKITRDTRAPVFPAKDLQALDLMDYHYDDGSGLSEATIRLCPREDGEKIKAQRGEVKERASSTDTGKKSDNKVQHFFECPENSPGGGVDNSKGSFSGAEIISGRSTIPTTGVRGATTPKATSKQDLNSQDTKRETESFDFNSRTASKSATGSAKAAFLTTFSGVKTAGTASKDREKLSKIDTSLKMNSRDEPVSSGDADSTTRHSAMIHSPNTEVRAPRIVGEQSAEKKSGKEVSSKESVASSSAIGARIFSKADLQPRSKSHNNGQPSNDTKSQRWKSGDFNQAHSDTSQATRESSPGLQGSNSTRHNATAINLLSNFAQQKRRSVSSGQAPAPTKDYEESKRRGDEIHNSLLGELQEPKNNSTQNKLRPSTPASSRVNEHREKDFSGITSTHSSGAESSDSDSSDSSGSEDNVTSRKARLVAKHPKPISRTNSATSTPMSSRPSIFTKRTFADRDFSTPQPKQITSPANSHKEVATEPISKIRKIEGRSLSRLSSLKDLQKSSNQKANAASPDVRPEVLPKTNGSSRSKPMSKRKSNPFSGSDSSDDDSSDSESETQKSNPKFLTVSRAMNRKRSYGRLESK</sequence>
<evidence type="ECO:0000313" key="4">
    <source>
        <dbReference type="Proteomes" id="UP000449547"/>
    </source>
</evidence>